<accession>A0A9P5N406</accession>
<dbReference type="AlphaFoldDB" id="A0A9P5N406"/>
<reference evidence="2" key="1">
    <citation type="submission" date="2019-10" db="EMBL/GenBank/DDBJ databases">
        <authorList>
            <consortium name="DOE Joint Genome Institute"/>
            <person name="Kuo A."/>
            <person name="Miyauchi S."/>
            <person name="Kiss E."/>
            <person name="Drula E."/>
            <person name="Kohler A."/>
            <person name="Sanchez-Garcia M."/>
            <person name="Andreopoulos B."/>
            <person name="Barry K.W."/>
            <person name="Bonito G."/>
            <person name="Buee M."/>
            <person name="Carver A."/>
            <person name="Chen C."/>
            <person name="Cichocki N."/>
            <person name="Clum A."/>
            <person name="Culley D."/>
            <person name="Crous P.W."/>
            <person name="Fauchery L."/>
            <person name="Girlanda M."/>
            <person name="Hayes R."/>
            <person name="Keri Z."/>
            <person name="LaButti K."/>
            <person name="Lipzen A."/>
            <person name="Lombard V."/>
            <person name="Magnuson J."/>
            <person name="Maillard F."/>
            <person name="Morin E."/>
            <person name="Murat C."/>
            <person name="Nolan M."/>
            <person name="Ohm R."/>
            <person name="Pangilinan J."/>
            <person name="Pereira M."/>
            <person name="Perotto S."/>
            <person name="Peter M."/>
            <person name="Riley R."/>
            <person name="Sitrit Y."/>
            <person name="Stielow B."/>
            <person name="Szollosi G."/>
            <person name="Zifcakova L."/>
            <person name="Stursova M."/>
            <person name="Spatafora J.W."/>
            <person name="Tedersoo L."/>
            <person name="Vaario L.-M."/>
            <person name="Yamada A."/>
            <person name="Yan M."/>
            <person name="Wang P."/>
            <person name="Xu J."/>
            <person name="Bruns T."/>
            <person name="Baldrian P."/>
            <person name="Vilgalys R."/>
            <person name="Henrissat B."/>
            <person name="Grigoriev I.V."/>
            <person name="Hibbett D."/>
            <person name="Nagy L.G."/>
            <person name="Martin F.M."/>
        </authorList>
    </citation>
    <scope>NUCLEOTIDE SEQUENCE</scope>
    <source>
        <strain evidence="2">Prilba</strain>
    </source>
</reference>
<feature type="region of interest" description="Disordered" evidence="1">
    <location>
        <begin position="60"/>
        <end position="105"/>
    </location>
</feature>
<feature type="region of interest" description="Disordered" evidence="1">
    <location>
        <begin position="334"/>
        <end position="441"/>
    </location>
</feature>
<evidence type="ECO:0000313" key="2">
    <source>
        <dbReference type="EMBL" id="KAF8485801.1"/>
    </source>
</evidence>
<gene>
    <name evidence="2" type="ORF">DFH94DRAFT_156530</name>
</gene>
<feature type="region of interest" description="Disordered" evidence="1">
    <location>
        <begin position="189"/>
        <end position="228"/>
    </location>
</feature>
<feature type="compositionally biased region" description="Polar residues" evidence="1">
    <location>
        <begin position="422"/>
        <end position="441"/>
    </location>
</feature>
<sequence length="441" mass="46596">MASTFILAFFPSSVVQLMEISGITVSPGAMAFSCFLERLDGVINVLILFNVLRALGPAMKSTVSTDSEKGPSGPTYGWKSRSTSTSEIQGPVTKMAPPAHSPDTIFQGRTSHIRSLAKYLFRPHRKTGSTTSLTHLLTPVPPSRSHSPTSSLDRSESSSSILRVGEPIVPASVLDAELAVPPEAIQKSTHPLPRLNHLTIDLPPQHSLNSTSLSPPPRGKRSRISRDLPPILESPTMSIVPFLEVTLCSPTTSPTADGVGSLINMYLSRHSTMSVELPPFPDTAGHRDSSASLPLSGPEDPVSPTTRLPAVDHPVVVPPEGVGLLKTAVSIGAVGGKPTRTHPPCPHPELPPVHATSPAESADMSQYSDSEADARASSEESAETNASAQSGASREGPSRSLVQDRPSLRALPLPSSRPALSHAQSGQLHKSPPSSSRYGYL</sequence>
<name>A0A9P5N406_9AGAM</name>
<dbReference type="EMBL" id="WHVB01000002">
    <property type="protein sequence ID" value="KAF8485801.1"/>
    <property type="molecule type" value="Genomic_DNA"/>
</dbReference>
<dbReference type="OrthoDB" id="100006at2759"/>
<feature type="region of interest" description="Disordered" evidence="1">
    <location>
        <begin position="277"/>
        <end position="312"/>
    </location>
</feature>
<protein>
    <submittedName>
        <fullName evidence="2">Uncharacterized protein</fullName>
    </submittedName>
</protein>
<feature type="compositionally biased region" description="Pro residues" evidence="1">
    <location>
        <begin position="341"/>
        <end position="351"/>
    </location>
</feature>
<evidence type="ECO:0000256" key="1">
    <source>
        <dbReference type="SAM" id="MobiDB-lite"/>
    </source>
</evidence>
<proteinExistence type="predicted"/>
<feature type="compositionally biased region" description="Low complexity" evidence="1">
    <location>
        <begin position="147"/>
        <end position="160"/>
    </location>
</feature>
<comment type="caution">
    <text evidence="2">The sequence shown here is derived from an EMBL/GenBank/DDBJ whole genome shotgun (WGS) entry which is preliminary data.</text>
</comment>
<keyword evidence="3" id="KW-1185">Reference proteome</keyword>
<organism evidence="2 3">
    <name type="scientific">Russula ochroleuca</name>
    <dbReference type="NCBI Taxonomy" id="152965"/>
    <lineage>
        <taxon>Eukaryota</taxon>
        <taxon>Fungi</taxon>
        <taxon>Dikarya</taxon>
        <taxon>Basidiomycota</taxon>
        <taxon>Agaricomycotina</taxon>
        <taxon>Agaricomycetes</taxon>
        <taxon>Russulales</taxon>
        <taxon>Russulaceae</taxon>
        <taxon>Russula</taxon>
    </lineage>
</organism>
<feature type="region of interest" description="Disordered" evidence="1">
    <location>
        <begin position="130"/>
        <end position="160"/>
    </location>
</feature>
<evidence type="ECO:0000313" key="3">
    <source>
        <dbReference type="Proteomes" id="UP000759537"/>
    </source>
</evidence>
<reference evidence="2" key="2">
    <citation type="journal article" date="2020" name="Nat. Commun.">
        <title>Large-scale genome sequencing of mycorrhizal fungi provides insights into the early evolution of symbiotic traits.</title>
        <authorList>
            <person name="Miyauchi S."/>
            <person name="Kiss E."/>
            <person name="Kuo A."/>
            <person name="Drula E."/>
            <person name="Kohler A."/>
            <person name="Sanchez-Garcia M."/>
            <person name="Morin E."/>
            <person name="Andreopoulos B."/>
            <person name="Barry K.W."/>
            <person name="Bonito G."/>
            <person name="Buee M."/>
            <person name="Carver A."/>
            <person name="Chen C."/>
            <person name="Cichocki N."/>
            <person name="Clum A."/>
            <person name="Culley D."/>
            <person name="Crous P.W."/>
            <person name="Fauchery L."/>
            <person name="Girlanda M."/>
            <person name="Hayes R.D."/>
            <person name="Keri Z."/>
            <person name="LaButti K."/>
            <person name="Lipzen A."/>
            <person name="Lombard V."/>
            <person name="Magnuson J."/>
            <person name="Maillard F."/>
            <person name="Murat C."/>
            <person name="Nolan M."/>
            <person name="Ohm R.A."/>
            <person name="Pangilinan J."/>
            <person name="Pereira M.F."/>
            <person name="Perotto S."/>
            <person name="Peter M."/>
            <person name="Pfister S."/>
            <person name="Riley R."/>
            <person name="Sitrit Y."/>
            <person name="Stielow J.B."/>
            <person name="Szollosi G."/>
            <person name="Zifcakova L."/>
            <person name="Stursova M."/>
            <person name="Spatafora J.W."/>
            <person name="Tedersoo L."/>
            <person name="Vaario L.M."/>
            <person name="Yamada A."/>
            <person name="Yan M."/>
            <person name="Wang P."/>
            <person name="Xu J."/>
            <person name="Bruns T."/>
            <person name="Baldrian P."/>
            <person name="Vilgalys R."/>
            <person name="Dunand C."/>
            <person name="Henrissat B."/>
            <person name="Grigoriev I.V."/>
            <person name="Hibbett D."/>
            <person name="Nagy L.G."/>
            <person name="Martin F.M."/>
        </authorList>
    </citation>
    <scope>NUCLEOTIDE SEQUENCE</scope>
    <source>
        <strain evidence="2">Prilba</strain>
    </source>
</reference>
<dbReference type="Proteomes" id="UP000759537">
    <property type="component" value="Unassembled WGS sequence"/>
</dbReference>